<evidence type="ECO:0000313" key="1">
    <source>
        <dbReference type="EMBL" id="CUS38557.1"/>
    </source>
</evidence>
<organism evidence="1 2">
    <name type="scientific">Candidatus Nitrospira nitrificans</name>
    <dbReference type="NCBI Taxonomy" id="1742973"/>
    <lineage>
        <taxon>Bacteria</taxon>
        <taxon>Pseudomonadati</taxon>
        <taxon>Nitrospirota</taxon>
        <taxon>Nitrospiria</taxon>
        <taxon>Nitrospirales</taxon>
        <taxon>Nitrospiraceae</taxon>
        <taxon>Nitrospira</taxon>
    </lineage>
</organism>
<sequence>MHQPTVFMMVRDETAKTPSETGMRSPEVAEAYLKLYVEATKGEPAHWPREVGGQDGRSGVSAVAVEALMNSVG</sequence>
<dbReference type="AlphaFoldDB" id="A0A0S4LPB5"/>
<name>A0A0S4LPB5_9BACT</name>
<dbReference type="EMBL" id="CZPZ01000032">
    <property type="protein sequence ID" value="CUS38557.1"/>
    <property type="molecule type" value="Genomic_DNA"/>
</dbReference>
<proteinExistence type="predicted"/>
<reference evidence="2" key="1">
    <citation type="submission" date="2015-10" db="EMBL/GenBank/DDBJ databases">
        <authorList>
            <person name="Luecker S."/>
            <person name="Luecker S."/>
        </authorList>
    </citation>
    <scope>NUCLEOTIDE SEQUENCE [LARGE SCALE GENOMIC DNA]</scope>
</reference>
<evidence type="ECO:0000313" key="2">
    <source>
        <dbReference type="Proteomes" id="UP000198736"/>
    </source>
</evidence>
<keyword evidence="2" id="KW-1185">Reference proteome</keyword>
<protein>
    <submittedName>
        <fullName evidence="1">Uncharacterized protein</fullName>
    </submittedName>
</protein>
<accession>A0A0S4LPB5</accession>
<dbReference type="Proteomes" id="UP000198736">
    <property type="component" value="Unassembled WGS sequence"/>
</dbReference>
<gene>
    <name evidence="1" type="ORF">COMA2_50139</name>
</gene>